<evidence type="ECO:0000256" key="1">
    <source>
        <dbReference type="ARBA" id="ARBA00022801"/>
    </source>
</evidence>
<dbReference type="PRINTS" id="PR00412">
    <property type="entry name" value="EPOXHYDRLASE"/>
</dbReference>
<comment type="caution">
    <text evidence="3">The sequence shown here is derived from an EMBL/GenBank/DDBJ whole genome shotgun (WGS) entry which is preliminary data.</text>
</comment>
<gene>
    <name evidence="3" type="ORF">LCGC14_0564390</name>
</gene>
<dbReference type="PRINTS" id="PR00111">
    <property type="entry name" value="ABHYDROLASE"/>
</dbReference>
<accession>A0A0F9U7H7</accession>
<organism evidence="3">
    <name type="scientific">marine sediment metagenome</name>
    <dbReference type="NCBI Taxonomy" id="412755"/>
    <lineage>
        <taxon>unclassified sequences</taxon>
        <taxon>metagenomes</taxon>
        <taxon>ecological metagenomes</taxon>
    </lineage>
</organism>
<name>A0A0F9U7H7_9ZZZZ</name>
<evidence type="ECO:0000259" key="2">
    <source>
        <dbReference type="Pfam" id="PF00561"/>
    </source>
</evidence>
<dbReference type="InterPro" id="IPR000073">
    <property type="entry name" value="AB_hydrolase_1"/>
</dbReference>
<dbReference type="PANTHER" id="PTHR43329">
    <property type="entry name" value="EPOXIDE HYDROLASE"/>
    <property type="match status" value="1"/>
</dbReference>
<dbReference type="Pfam" id="PF00561">
    <property type="entry name" value="Abhydrolase_1"/>
    <property type="match status" value="1"/>
</dbReference>
<dbReference type="AlphaFoldDB" id="A0A0F9U7H7"/>
<proteinExistence type="predicted"/>
<keyword evidence="1" id="KW-0378">Hydrolase</keyword>
<protein>
    <recommendedName>
        <fullName evidence="2">AB hydrolase-1 domain-containing protein</fullName>
    </recommendedName>
</protein>
<feature type="domain" description="AB hydrolase-1" evidence="2">
    <location>
        <begin position="29"/>
        <end position="294"/>
    </location>
</feature>
<dbReference type="EMBL" id="LAZR01000813">
    <property type="protein sequence ID" value="KKN57226.1"/>
    <property type="molecule type" value="Genomic_DNA"/>
</dbReference>
<dbReference type="Gene3D" id="3.40.50.1820">
    <property type="entry name" value="alpha/beta hydrolase"/>
    <property type="match status" value="1"/>
</dbReference>
<sequence>MSEIFDEIEEVYIETNGIKLHTMLIGSGKPIILLHGFPDFWYGWKDIMLGLKKDFRLIVPDMRGYNLSDKPEGIQNYSLEFLIDDIKGLSESLNLGKFCLVGHDWGGPVAFAFAGKYPELLEKLILINGPHPLVIRDLIANDEEQRNASSYIFEFLKPNSAKKLMDNDFKTLKAVMNMDFLNLAGLLRGSTANNISELPKREKSLNKFDEKKYVEAWSQPGAINAGLDYYRASVTEPLIAGGWDGKINVPTLVMHGMNDVALTPKILNGLDKYVKDLKIVKIEGASHWVMVDAPEIVNSNIREFIGDSKASL</sequence>
<evidence type="ECO:0000313" key="3">
    <source>
        <dbReference type="EMBL" id="KKN57226.1"/>
    </source>
</evidence>
<dbReference type="SUPFAM" id="SSF53474">
    <property type="entry name" value="alpha/beta-Hydrolases"/>
    <property type="match status" value="1"/>
</dbReference>
<dbReference type="InterPro" id="IPR029058">
    <property type="entry name" value="AB_hydrolase_fold"/>
</dbReference>
<dbReference type="GO" id="GO:0016787">
    <property type="term" value="F:hydrolase activity"/>
    <property type="evidence" value="ECO:0007669"/>
    <property type="project" value="UniProtKB-KW"/>
</dbReference>
<dbReference type="InterPro" id="IPR000639">
    <property type="entry name" value="Epox_hydrolase-like"/>
</dbReference>
<reference evidence="3" key="1">
    <citation type="journal article" date="2015" name="Nature">
        <title>Complex archaea that bridge the gap between prokaryotes and eukaryotes.</title>
        <authorList>
            <person name="Spang A."/>
            <person name="Saw J.H."/>
            <person name="Jorgensen S.L."/>
            <person name="Zaremba-Niedzwiedzka K."/>
            <person name="Martijn J."/>
            <person name="Lind A.E."/>
            <person name="van Eijk R."/>
            <person name="Schleper C."/>
            <person name="Guy L."/>
            <person name="Ettema T.J."/>
        </authorList>
    </citation>
    <scope>NUCLEOTIDE SEQUENCE</scope>
</reference>